<evidence type="ECO:0000313" key="2">
    <source>
        <dbReference type="Proteomes" id="UP001301958"/>
    </source>
</evidence>
<dbReference type="EMBL" id="MU865418">
    <property type="protein sequence ID" value="KAK4223688.1"/>
    <property type="molecule type" value="Genomic_DNA"/>
</dbReference>
<comment type="caution">
    <text evidence="1">The sequence shown here is derived from an EMBL/GenBank/DDBJ whole genome shotgun (WGS) entry which is preliminary data.</text>
</comment>
<accession>A0AAN7BI45</accession>
<proteinExistence type="predicted"/>
<evidence type="ECO:0000313" key="1">
    <source>
        <dbReference type="EMBL" id="KAK4223688.1"/>
    </source>
</evidence>
<organism evidence="1 2">
    <name type="scientific">Podospora fimiseda</name>
    <dbReference type="NCBI Taxonomy" id="252190"/>
    <lineage>
        <taxon>Eukaryota</taxon>
        <taxon>Fungi</taxon>
        <taxon>Dikarya</taxon>
        <taxon>Ascomycota</taxon>
        <taxon>Pezizomycotina</taxon>
        <taxon>Sordariomycetes</taxon>
        <taxon>Sordariomycetidae</taxon>
        <taxon>Sordariales</taxon>
        <taxon>Podosporaceae</taxon>
        <taxon>Podospora</taxon>
    </lineage>
</organism>
<dbReference type="Proteomes" id="UP001301958">
    <property type="component" value="Unassembled WGS sequence"/>
</dbReference>
<sequence>MDKAAYSLNRAATSKTSANVADYENHLLMASITIAHEMVHFLVGRIVGEIEYYTPSKVNSPPNLDIGKGEAGRFWEVEFFGRLIDAYQTDGNSDVRQGGTLWADIKSSIGTEALKGKVPQVLVTQILARDFSGLPMVVTNFKILASVKAVQTLGPAAANDYFDTDANFARAFDKIRTFAMYTLSGRDWRGDDH</sequence>
<reference evidence="1" key="2">
    <citation type="submission" date="2023-05" db="EMBL/GenBank/DDBJ databases">
        <authorList>
            <consortium name="Lawrence Berkeley National Laboratory"/>
            <person name="Steindorff A."/>
            <person name="Hensen N."/>
            <person name="Bonometti L."/>
            <person name="Westerberg I."/>
            <person name="Brannstrom I.O."/>
            <person name="Guillou S."/>
            <person name="Cros-Aarteil S."/>
            <person name="Calhoun S."/>
            <person name="Haridas S."/>
            <person name="Kuo A."/>
            <person name="Mondo S."/>
            <person name="Pangilinan J."/>
            <person name="Riley R."/>
            <person name="Labutti K."/>
            <person name="Andreopoulos B."/>
            <person name="Lipzen A."/>
            <person name="Chen C."/>
            <person name="Yanf M."/>
            <person name="Daum C."/>
            <person name="Ng V."/>
            <person name="Clum A."/>
            <person name="Ohm R."/>
            <person name="Martin F."/>
            <person name="Silar P."/>
            <person name="Natvig D."/>
            <person name="Lalanne C."/>
            <person name="Gautier V."/>
            <person name="Ament-Velasquez S.L."/>
            <person name="Kruys A."/>
            <person name="Hutchinson M.I."/>
            <person name="Powell A.J."/>
            <person name="Barry K."/>
            <person name="Miller A.N."/>
            <person name="Grigoriev I.V."/>
            <person name="Debuchy R."/>
            <person name="Gladieux P."/>
            <person name="Thoren M.H."/>
            <person name="Johannesson H."/>
        </authorList>
    </citation>
    <scope>NUCLEOTIDE SEQUENCE</scope>
    <source>
        <strain evidence="1">CBS 990.96</strain>
    </source>
</reference>
<dbReference type="AlphaFoldDB" id="A0AAN7BI45"/>
<name>A0AAN7BI45_9PEZI</name>
<keyword evidence="2" id="KW-1185">Reference proteome</keyword>
<reference evidence="1" key="1">
    <citation type="journal article" date="2023" name="Mol. Phylogenet. Evol.">
        <title>Genome-scale phylogeny and comparative genomics of the fungal order Sordariales.</title>
        <authorList>
            <person name="Hensen N."/>
            <person name="Bonometti L."/>
            <person name="Westerberg I."/>
            <person name="Brannstrom I.O."/>
            <person name="Guillou S."/>
            <person name="Cros-Aarteil S."/>
            <person name="Calhoun S."/>
            <person name="Haridas S."/>
            <person name="Kuo A."/>
            <person name="Mondo S."/>
            <person name="Pangilinan J."/>
            <person name="Riley R."/>
            <person name="LaButti K."/>
            <person name="Andreopoulos B."/>
            <person name="Lipzen A."/>
            <person name="Chen C."/>
            <person name="Yan M."/>
            <person name="Daum C."/>
            <person name="Ng V."/>
            <person name="Clum A."/>
            <person name="Steindorff A."/>
            <person name="Ohm R.A."/>
            <person name="Martin F."/>
            <person name="Silar P."/>
            <person name="Natvig D.O."/>
            <person name="Lalanne C."/>
            <person name="Gautier V."/>
            <person name="Ament-Velasquez S.L."/>
            <person name="Kruys A."/>
            <person name="Hutchinson M.I."/>
            <person name="Powell A.J."/>
            <person name="Barry K."/>
            <person name="Miller A.N."/>
            <person name="Grigoriev I.V."/>
            <person name="Debuchy R."/>
            <person name="Gladieux P."/>
            <person name="Hiltunen Thoren M."/>
            <person name="Johannesson H."/>
        </authorList>
    </citation>
    <scope>NUCLEOTIDE SEQUENCE</scope>
    <source>
        <strain evidence="1">CBS 990.96</strain>
    </source>
</reference>
<gene>
    <name evidence="1" type="ORF">QBC38DRAFT_43936</name>
</gene>
<protein>
    <submittedName>
        <fullName evidence="1">Uncharacterized protein</fullName>
    </submittedName>
</protein>